<feature type="domain" description="Putative amidase" evidence="3">
    <location>
        <begin position="267"/>
        <end position="409"/>
    </location>
</feature>
<dbReference type="EMBL" id="JACEIQ010000003">
    <property type="protein sequence ID" value="MBA4493695.1"/>
    <property type="molecule type" value="Genomic_DNA"/>
</dbReference>
<evidence type="ECO:0000313" key="4">
    <source>
        <dbReference type="EMBL" id="MBA4493695.1"/>
    </source>
</evidence>
<proteinExistence type="predicted"/>
<dbReference type="InterPro" id="IPR024301">
    <property type="entry name" value="Amidase_6"/>
</dbReference>
<feature type="chain" id="PRO_5030645464" evidence="2">
    <location>
        <begin position="26"/>
        <end position="431"/>
    </location>
</feature>
<feature type="compositionally biased region" description="Basic and acidic residues" evidence="1">
    <location>
        <begin position="83"/>
        <end position="100"/>
    </location>
</feature>
<dbReference type="PROSITE" id="PS51257">
    <property type="entry name" value="PROKAR_LIPOPROTEIN"/>
    <property type="match status" value="1"/>
</dbReference>
<feature type="compositionally biased region" description="Polar residues" evidence="1">
    <location>
        <begin position="52"/>
        <end position="63"/>
    </location>
</feature>
<keyword evidence="2" id="KW-0732">Signal</keyword>
<accession>A0A7W1WPM5</accession>
<dbReference type="PANTHER" id="PTHR40032">
    <property type="entry name" value="EXPORTED PROTEIN-RELATED"/>
    <property type="match status" value="1"/>
</dbReference>
<comment type="caution">
    <text evidence="4">The sequence shown here is derived from an EMBL/GenBank/DDBJ whole genome shotgun (WGS) entry which is preliminary data.</text>
</comment>
<organism evidence="4 5">
    <name type="scientific">Paenactinomyces guangxiensis</name>
    <dbReference type="NCBI Taxonomy" id="1490290"/>
    <lineage>
        <taxon>Bacteria</taxon>
        <taxon>Bacillati</taxon>
        <taxon>Bacillota</taxon>
        <taxon>Bacilli</taxon>
        <taxon>Bacillales</taxon>
        <taxon>Thermoactinomycetaceae</taxon>
        <taxon>Paenactinomyces</taxon>
    </lineage>
</organism>
<evidence type="ECO:0000256" key="2">
    <source>
        <dbReference type="SAM" id="SignalP"/>
    </source>
</evidence>
<evidence type="ECO:0000259" key="3">
    <source>
        <dbReference type="Pfam" id="PF12671"/>
    </source>
</evidence>
<feature type="region of interest" description="Disordered" evidence="1">
    <location>
        <begin position="83"/>
        <end position="108"/>
    </location>
</feature>
<feature type="region of interest" description="Disordered" evidence="1">
    <location>
        <begin position="20"/>
        <end position="69"/>
    </location>
</feature>
<reference evidence="4 5" key="1">
    <citation type="submission" date="2020-07" db="EMBL/GenBank/DDBJ databases">
        <authorList>
            <person name="Feng H."/>
        </authorList>
    </citation>
    <scope>NUCLEOTIDE SEQUENCE [LARGE SCALE GENOMIC DNA]</scope>
    <source>
        <strain evidence="5">s-10</strain>
    </source>
</reference>
<protein>
    <submittedName>
        <fullName evidence="4">Amidase domain-containing protein</fullName>
    </submittedName>
</protein>
<dbReference type="PANTHER" id="PTHR40032:SF1">
    <property type="entry name" value="EXPORTED PROTEIN"/>
    <property type="match status" value="1"/>
</dbReference>
<name>A0A7W1WPM5_9BACL</name>
<dbReference type="RefSeq" id="WP_181750932.1">
    <property type="nucleotide sequence ID" value="NZ_JACEIQ010000003.1"/>
</dbReference>
<feature type="region of interest" description="Disordered" evidence="1">
    <location>
        <begin position="211"/>
        <end position="268"/>
    </location>
</feature>
<evidence type="ECO:0000313" key="5">
    <source>
        <dbReference type="Proteomes" id="UP000535491"/>
    </source>
</evidence>
<dbReference type="AlphaFoldDB" id="A0A7W1WPM5"/>
<dbReference type="Proteomes" id="UP000535491">
    <property type="component" value="Unassembled WGS sequence"/>
</dbReference>
<dbReference type="Pfam" id="PF12671">
    <property type="entry name" value="Amidase_6"/>
    <property type="match status" value="1"/>
</dbReference>
<gene>
    <name evidence="4" type="ORF">H1191_05185</name>
</gene>
<feature type="signal peptide" evidence="2">
    <location>
        <begin position="1"/>
        <end position="25"/>
    </location>
</feature>
<feature type="compositionally biased region" description="Basic and acidic residues" evidence="1">
    <location>
        <begin position="251"/>
        <end position="268"/>
    </location>
</feature>
<sequence>MKRVVLILLMLCVVAVGCQSNPKQASEPAKEKPADQAPTAEVTEPEVKSLEDSTYQISAQQSSKKSDMNKQLLKQVTYYKEVKETPKADKKPEQKDENKNENNNATTNEDKFKDIIKLIQKIAKKERVNITPDINNADYRNFVLYAATDLGSLSKEEAKLLAEYAKYIDSYENKAKNSKIKIFVNRLKAGAPLTAEEKLQLLSLLPVKEGTKLKKGPTNPKAPGNSEKPSDSDKNNNKPPTGGEEEPPADQPKDKPKQDDDKPKAGEYDRIAARDYAYKWWNARNNEEYGYYSRVSGGCYNCWPDCTNFVSQAIKAGGILEKREGTFWYYSDKKPSYAWGVANSFYNHFKDRAKQAKSFKELQVGDVVNVDFDHDGDIEHSAIITKIDKFDVYVTQHSTDKKNSPLSSWILAGYDVYAWKMDTANDNVKAK</sequence>
<evidence type="ECO:0000256" key="1">
    <source>
        <dbReference type="SAM" id="MobiDB-lite"/>
    </source>
</evidence>
<keyword evidence="5" id="KW-1185">Reference proteome</keyword>